<evidence type="ECO:0000259" key="2">
    <source>
        <dbReference type="Pfam" id="PF03417"/>
    </source>
</evidence>
<dbReference type="Gene3D" id="3.60.60.10">
    <property type="entry name" value="Penicillin V Acylase, Chain A"/>
    <property type="match status" value="1"/>
</dbReference>
<organism evidence="3 4">
    <name type="scientific">Marixanthomonas ophiurae</name>
    <dbReference type="NCBI Taxonomy" id="387659"/>
    <lineage>
        <taxon>Bacteria</taxon>
        <taxon>Pseudomonadati</taxon>
        <taxon>Bacteroidota</taxon>
        <taxon>Flavobacteriia</taxon>
        <taxon>Flavobacteriales</taxon>
        <taxon>Flavobacteriaceae</taxon>
        <taxon>Marixanthomonas</taxon>
    </lineage>
</organism>
<protein>
    <recommendedName>
        <fullName evidence="2">Peptidase C45 hydrolase domain-containing protein</fullName>
    </recommendedName>
</protein>
<dbReference type="PANTHER" id="PTHR34180">
    <property type="entry name" value="PEPTIDASE C45"/>
    <property type="match status" value="1"/>
</dbReference>
<feature type="domain" description="Peptidase C45 hydrolase" evidence="2">
    <location>
        <begin position="168"/>
        <end position="313"/>
    </location>
</feature>
<name>A0A3E1Q906_9FLAO</name>
<dbReference type="InterPro" id="IPR047794">
    <property type="entry name" value="C45_proenzyme-like"/>
</dbReference>
<keyword evidence="4" id="KW-1185">Reference proteome</keyword>
<dbReference type="EMBL" id="QVID01000001">
    <property type="protein sequence ID" value="RFN58616.1"/>
    <property type="molecule type" value="Genomic_DNA"/>
</dbReference>
<keyword evidence="1" id="KW-0732">Signal</keyword>
<dbReference type="InterPro" id="IPR005079">
    <property type="entry name" value="Peptidase_C45_hydrolase"/>
</dbReference>
<dbReference type="Pfam" id="PF03417">
    <property type="entry name" value="AAT"/>
    <property type="match status" value="1"/>
</dbReference>
<dbReference type="Proteomes" id="UP000261082">
    <property type="component" value="Unassembled WGS sequence"/>
</dbReference>
<reference evidence="3 4" key="1">
    <citation type="journal article" date="2007" name="Int. J. Syst. Evol. Microbiol.">
        <title>Marixanthomonas ophiurae gen. nov., sp. nov., a marine bacterium of the family Flavobacteriaceae isolated from a deep-sea brittle star.</title>
        <authorList>
            <person name="Romanenko L.A."/>
            <person name="Uchino M."/>
            <person name="Frolova G.M."/>
            <person name="Mikhailov V.V."/>
        </authorList>
    </citation>
    <scope>NUCLEOTIDE SEQUENCE [LARGE SCALE GENOMIC DNA]</scope>
    <source>
        <strain evidence="3 4">KMM 3046</strain>
    </source>
</reference>
<gene>
    <name evidence="3" type="ORF">DZ858_00615</name>
</gene>
<evidence type="ECO:0000256" key="1">
    <source>
        <dbReference type="SAM" id="SignalP"/>
    </source>
</evidence>
<comment type="caution">
    <text evidence="3">The sequence shown here is derived from an EMBL/GenBank/DDBJ whole genome shotgun (WGS) entry which is preliminary data.</text>
</comment>
<dbReference type="NCBIfam" id="NF040521">
    <property type="entry name" value="C45_proenzyme"/>
    <property type="match status" value="1"/>
</dbReference>
<sequence>MVKVLSMKKYTLLFVLLLSVSYSASSQIKETKEVKIPTVEFRQGIYYLELDGTTAYERGFQHGRALEFVIKKSLDNFENWITENTTINVPGEAISDFATGKGYMQSVKDQLPELFNEFQGIVDGAQVDFNKLFSYQSFDEFYSYLEAGNHFKTKEGNCTTTGVLGRENQANFLTHNNDLPSYHKGAVTVLKVKYPNTDLVILQQTFAGQIGQNGVNNYGVAVGINTIIDLPVSNNGIPVSFNVRKILESKNITESLEYLKKVDFGTSMNYLIADRETAIAVETWEDTIQVIDNKEQQYIAHTNHTLQKNAPVIYQIDEAVNDSSFGYTYARLNLANKILEANANTIDYEGLRKLKSTPPILNSNTIMGTIISIPKKGFPILWTTPGSPNLFGHVKFTFDEK</sequence>
<dbReference type="InterPro" id="IPR047801">
    <property type="entry name" value="Peptidase_C45"/>
</dbReference>
<dbReference type="AlphaFoldDB" id="A0A3E1Q906"/>
<evidence type="ECO:0000313" key="4">
    <source>
        <dbReference type="Proteomes" id="UP000261082"/>
    </source>
</evidence>
<accession>A0A3E1Q906</accession>
<dbReference type="PANTHER" id="PTHR34180:SF1">
    <property type="entry name" value="BETA-ALANYL-DOPAMINE_CARCININE HYDROLASE"/>
    <property type="match status" value="1"/>
</dbReference>
<proteinExistence type="predicted"/>
<evidence type="ECO:0000313" key="3">
    <source>
        <dbReference type="EMBL" id="RFN58616.1"/>
    </source>
</evidence>
<feature type="chain" id="PRO_5017683967" description="Peptidase C45 hydrolase domain-containing protein" evidence="1">
    <location>
        <begin position="27"/>
        <end position="401"/>
    </location>
</feature>
<feature type="signal peptide" evidence="1">
    <location>
        <begin position="1"/>
        <end position="26"/>
    </location>
</feature>
<dbReference type="Gene3D" id="1.10.10.2120">
    <property type="match status" value="1"/>
</dbReference>